<dbReference type="PANTHER" id="PTHR24252">
    <property type="entry name" value="ACROSIN-RELATED"/>
    <property type="match status" value="1"/>
</dbReference>
<accession>M9ZTV7</accession>
<dbReference type="InterPro" id="IPR043504">
    <property type="entry name" value="Peptidase_S1_PA_chymotrypsin"/>
</dbReference>
<dbReference type="SMART" id="SM00680">
    <property type="entry name" value="CLIP"/>
    <property type="match status" value="1"/>
</dbReference>
<evidence type="ECO:0000259" key="4">
    <source>
        <dbReference type="PROSITE" id="PS51888"/>
    </source>
</evidence>
<dbReference type="InterPro" id="IPR018114">
    <property type="entry name" value="TRYPSIN_HIS"/>
</dbReference>
<evidence type="ECO:0000256" key="2">
    <source>
        <dbReference type="ARBA" id="ARBA00023157"/>
    </source>
</evidence>
<dbReference type="InterPro" id="IPR022700">
    <property type="entry name" value="CLIP"/>
</dbReference>
<dbReference type="AlphaFoldDB" id="M9ZTV7"/>
<evidence type="ECO:0000256" key="3">
    <source>
        <dbReference type="SAM" id="MobiDB-lite"/>
    </source>
</evidence>
<feature type="domain" description="Clip" evidence="4">
    <location>
        <begin position="273"/>
        <end position="316"/>
    </location>
</feature>
<dbReference type="SUPFAM" id="SSF50494">
    <property type="entry name" value="Trypsin-like serine proteases"/>
    <property type="match status" value="1"/>
</dbReference>
<sequence>MDRLRNLLESPLSWMDELNTYKFNQIADFEKCTFQFHMFFIRDWTSYSSASRLGSNEPFQNVSRSYRQGGASGAAPGYTMMSGPFPSRITPAGDRSRSSLMFDGGYDLRRPQWAQAPSSDYRPRRAYSQSDVTLWHDAGRSNRNSKIAPEFLAPNQRPGADDESGRLLSSDTIATISETLGAINTVGRYLVNYTRASTAPGDRVDAVHTPPVVSSGEDLPGAIYTISKNVLGRNVTDSIAPLVRGLPPLVGSTGKTQAAAVGDANAASGGPRPCTTPAGAAGVCDDLSNCPQLLLNLSNLRQSICFKSLFVPGVCCPKRGDTFNVGDYSTESSIPVIHTTTAVTTTRRPPIISATSVPLHLVTKPPTTTFAPFPAFSKEEKSHPKQIVFEGTTLIKAQVRPPTTSDESKSKSSEESEEEFDDDDDDESAADDFSPEIQFYEQRHKSLKNIKKMPRGRPTYAVPVVEEETMECGQPEVAKFRVVGGEEALPGRWPWMAAIFLHGPRRTEFWCGGSLIGPKHILTAAHCTRDTRQRP</sequence>
<dbReference type="EMBL" id="KC355216">
    <property type="protein sequence ID" value="AGK40916.1"/>
    <property type="molecule type" value="mRNA"/>
</dbReference>
<keyword evidence="1" id="KW-0732">Signal</keyword>
<reference evidence="5" key="2">
    <citation type="journal article" date="2013" name="BMC Genomics">
        <title>The genome- and transcriptome-wide analysis of innate immunity in the brown planthopper, Nilaparvata lugens.</title>
        <authorList>
            <person name="Bao Y.Y."/>
            <person name="Qu L.Y."/>
            <person name="Zhao D."/>
            <person name="Chen L.B."/>
            <person name="Jin H.Y."/>
            <person name="Xu L.M."/>
            <person name="Cheng J.A."/>
            <person name="Zhang C.X."/>
        </authorList>
    </citation>
    <scope>NUCLEOTIDE SEQUENCE</scope>
</reference>
<dbReference type="Pfam" id="PF00089">
    <property type="entry name" value="Trypsin"/>
    <property type="match status" value="1"/>
</dbReference>
<dbReference type="OrthoDB" id="6348928at2759"/>
<protein>
    <submittedName>
        <fullName evidence="5">Proclotting enzyme-4</fullName>
    </submittedName>
</protein>
<proteinExistence type="evidence at transcript level"/>
<dbReference type="Gene3D" id="2.40.10.10">
    <property type="entry name" value="Trypsin-like serine proteases"/>
    <property type="match status" value="1"/>
</dbReference>
<feature type="compositionally biased region" description="Acidic residues" evidence="3">
    <location>
        <begin position="415"/>
        <end position="431"/>
    </location>
</feature>
<evidence type="ECO:0000313" key="5">
    <source>
        <dbReference type="EMBL" id="AGK40916.1"/>
    </source>
</evidence>
<dbReference type="GO" id="GO:0004252">
    <property type="term" value="F:serine-type endopeptidase activity"/>
    <property type="evidence" value="ECO:0007669"/>
    <property type="project" value="InterPro"/>
</dbReference>
<dbReference type="InterPro" id="IPR001254">
    <property type="entry name" value="Trypsin_dom"/>
</dbReference>
<dbReference type="GO" id="GO:0006508">
    <property type="term" value="P:proteolysis"/>
    <property type="evidence" value="ECO:0007669"/>
    <property type="project" value="InterPro"/>
</dbReference>
<name>M9ZTV7_NILLU</name>
<organism evidence="5">
    <name type="scientific">Nilaparvata lugens</name>
    <name type="common">Brown planthopper</name>
    <dbReference type="NCBI Taxonomy" id="108931"/>
    <lineage>
        <taxon>Eukaryota</taxon>
        <taxon>Metazoa</taxon>
        <taxon>Ecdysozoa</taxon>
        <taxon>Arthropoda</taxon>
        <taxon>Hexapoda</taxon>
        <taxon>Insecta</taxon>
        <taxon>Pterygota</taxon>
        <taxon>Neoptera</taxon>
        <taxon>Paraneoptera</taxon>
        <taxon>Hemiptera</taxon>
        <taxon>Auchenorrhyncha</taxon>
        <taxon>Fulgoroidea</taxon>
        <taxon>Delphacidae</taxon>
        <taxon>Delphacinae</taxon>
        <taxon>Nilaparvata</taxon>
    </lineage>
</organism>
<evidence type="ECO:0000256" key="1">
    <source>
        <dbReference type="ARBA" id="ARBA00022729"/>
    </source>
</evidence>
<keyword evidence="2" id="KW-1015">Disulfide bond</keyword>
<dbReference type="PROSITE" id="PS00134">
    <property type="entry name" value="TRYPSIN_HIS"/>
    <property type="match status" value="1"/>
</dbReference>
<feature type="region of interest" description="Disordered" evidence="3">
    <location>
        <begin position="392"/>
        <end position="431"/>
    </location>
</feature>
<dbReference type="InterPro" id="IPR009003">
    <property type="entry name" value="Peptidase_S1_PA"/>
</dbReference>
<dbReference type="PROSITE" id="PS51888">
    <property type="entry name" value="CLIP"/>
    <property type="match status" value="1"/>
</dbReference>
<reference evidence="5" key="1">
    <citation type="submission" date="2012-12" db="EMBL/GenBank/DDBJ databases">
        <authorList>
            <person name="Bao Y.-Y."/>
            <person name="Zhang C.-X."/>
        </authorList>
    </citation>
    <scope>NUCLEOTIDE SEQUENCE</scope>
</reference>
<dbReference type="PANTHER" id="PTHR24252:SF7">
    <property type="entry name" value="HYALIN"/>
    <property type="match status" value="1"/>
</dbReference>